<comment type="caution">
    <text evidence="1">The sequence shown here is derived from an EMBL/GenBank/DDBJ whole genome shotgun (WGS) entry which is preliminary data.</text>
</comment>
<protein>
    <submittedName>
        <fullName evidence="1">Uncharacterized protein</fullName>
    </submittedName>
</protein>
<accession>A0ABQ8STQ3</accession>
<reference evidence="1 2" key="1">
    <citation type="journal article" date="2022" name="Allergy">
        <title>Genome assembly and annotation of Periplaneta americana reveal a comprehensive cockroach allergen profile.</title>
        <authorList>
            <person name="Wang L."/>
            <person name="Xiong Q."/>
            <person name="Saelim N."/>
            <person name="Wang L."/>
            <person name="Nong W."/>
            <person name="Wan A.T."/>
            <person name="Shi M."/>
            <person name="Liu X."/>
            <person name="Cao Q."/>
            <person name="Hui J.H.L."/>
            <person name="Sookrung N."/>
            <person name="Leung T.F."/>
            <person name="Tungtrongchitr A."/>
            <person name="Tsui S.K.W."/>
        </authorList>
    </citation>
    <scope>NUCLEOTIDE SEQUENCE [LARGE SCALE GENOMIC DNA]</scope>
    <source>
        <strain evidence="1">PWHHKU_190912</strain>
    </source>
</reference>
<dbReference type="Proteomes" id="UP001148838">
    <property type="component" value="Unassembled WGS sequence"/>
</dbReference>
<keyword evidence="2" id="KW-1185">Reference proteome</keyword>
<organism evidence="1 2">
    <name type="scientific">Periplaneta americana</name>
    <name type="common">American cockroach</name>
    <name type="synonym">Blatta americana</name>
    <dbReference type="NCBI Taxonomy" id="6978"/>
    <lineage>
        <taxon>Eukaryota</taxon>
        <taxon>Metazoa</taxon>
        <taxon>Ecdysozoa</taxon>
        <taxon>Arthropoda</taxon>
        <taxon>Hexapoda</taxon>
        <taxon>Insecta</taxon>
        <taxon>Pterygota</taxon>
        <taxon>Neoptera</taxon>
        <taxon>Polyneoptera</taxon>
        <taxon>Dictyoptera</taxon>
        <taxon>Blattodea</taxon>
        <taxon>Blattoidea</taxon>
        <taxon>Blattidae</taxon>
        <taxon>Blattinae</taxon>
        <taxon>Periplaneta</taxon>
    </lineage>
</organism>
<sequence length="144" mass="16501">MEEASKRRFRFSTVNPKPNGRTLVQVQHAVPHRELNPDYDIDDDDDDDDDDDYSFMFQGDRVRDAAWDCDWVGTPVSFQRSLVFVIACANKEFKLTAGKCVPVTKQTMMNVRLTFLGNKLLLSINCVSFVLNKFNNDNAKIETT</sequence>
<dbReference type="EMBL" id="JAJSOF020000021">
    <property type="protein sequence ID" value="KAJ4437151.1"/>
    <property type="molecule type" value="Genomic_DNA"/>
</dbReference>
<proteinExistence type="predicted"/>
<gene>
    <name evidence="1" type="ORF">ANN_17286</name>
</gene>
<evidence type="ECO:0000313" key="2">
    <source>
        <dbReference type="Proteomes" id="UP001148838"/>
    </source>
</evidence>
<name>A0ABQ8STQ3_PERAM</name>
<evidence type="ECO:0000313" key="1">
    <source>
        <dbReference type="EMBL" id="KAJ4437151.1"/>
    </source>
</evidence>